<dbReference type="InterPro" id="IPR001444">
    <property type="entry name" value="Flag_bb_rod_N"/>
</dbReference>
<evidence type="ECO:0000256" key="2">
    <source>
        <dbReference type="ARBA" id="ARBA00009677"/>
    </source>
</evidence>
<dbReference type="InterPro" id="IPR037925">
    <property type="entry name" value="FlgE/F/G-like"/>
</dbReference>
<dbReference type="GO" id="GO:0005829">
    <property type="term" value="C:cytosol"/>
    <property type="evidence" value="ECO:0007669"/>
    <property type="project" value="TreeGrafter"/>
</dbReference>
<dbReference type="PANTHER" id="PTHR30435">
    <property type="entry name" value="FLAGELLAR PROTEIN"/>
    <property type="match status" value="1"/>
</dbReference>
<keyword evidence="7" id="KW-0282">Flagellum</keyword>
<evidence type="ECO:0000259" key="5">
    <source>
        <dbReference type="Pfam" id="PF00460"/>
    </source>
</evidence>
<evidence type="ECO:0000259" key="6">
    <source>
        <dbReference type="Pfam" id="PF06429"/>
    </source>
</evidence>
<dbReference type="GO" id="GO:0009425">
    <property type="term" value="C:bacterial-type flagellum basal body"/>
    <property type="evidence" value="ECO:0007669"/>
    <property type="project" value="UniProtKB-SubCell"/>
</dbReference>
<evidence type="ECO:0000313" key="8">
    <source>
        <dbReference type="Proteomes" id="UP000443843"/>
    </source>
</evidence>
<comment type="subcellular location">
    <subcellularLocation>
        <location evidence="1 4">Bacterial flagellum basal body</location>
    </subcellularLocation>
</comment>
<gene>
    <name evidence="7" type="ORF">GLS40_00745</name>
</gene>
<dbReference type="Pfam" id="PF00460">
    <property type="entry name" value="Flg_bb_rod"/>
    <property type="match status" value="1"/>
</dbReference>
<proteinExistence type="inferred from homology"/>
<reference evidence="7 8" key="1">
    <citation type="submission" date="2019-11" db="EMBL/GenBank/DDBJ databases">
        <title>Pseudooceanicola pacifica sp. nov., isolated from deep-sea sediment of the Pacific Ocean.</title>
        <authorList>
            <person name="Lyu L."/>
        </authorList>
    </citation>
    <scope>NUCLEOTIDE SEQUENCE [LARGE SCALE GENOMIC DNA]</scope>
    <source>
        <strain evidence="7 8">216_PA32_1</strain>
    </source>
</reference>
<evidence type="ECO:0000256" key="3">
    <source>
        <dbReference type="ARBA" id="ARBA00023143"/>
    </source>
</evidence>
<protein>
    <recommendedName>
        <fullName evidence="4">Flagellar hook protein FlgE</fullName>
    </recommendedName>
</protein>
<sequence>MQQKGVSMTISSSLNAGVAGLFTNATKLATIADNIANSSTYGYKRMEADFHSLVVGGTGGGYNAGGVRATTQRLIDQRGSIVSTSNSTDLTVRGRGLIPVAAAYEVEGTGTFNQMMLTTTGSFRTDDDGYLRTESGLMLLGWPADSGGEIPSYPRDTSEGLEPVRLNVNLFTGEPTTMAELGLNLPATETEATGGGKTQDLSIEYFDNIGKSETLEIQFIPTVPATGVSNEWTMVITDSASAGAVIGEYTITFNDTRTAGGTLASVAVGSAGGAYDASTGTVIVDVAGGPIELDIGMLGEPDGLNQLSDNFAPVSISKDGSPVGNMTSVDIDANGFVHAYFDTGVRRTIYQIPLADLPNTNGLIALDYQTYLPSPDSGAYYLWDAGDGPTGDLLAFAREESATDVAAELTEMIQTQRAYSTNAKVFQTVDEMLQETTNIKR</sequence>
<dbReference type="EMBL" id="WNXQ01000001">
    <property type="protein sequence ID" value="MWB76544.1"/>
    <property type="molecule type" value="Genomic_DNA"/>
</dbReference>
<keyword evidence="7" id="KW-0966">Cell projection</keyword>
<accession>A0A844W1G0</accession>
<comment type="caution">
    <text evidence="7">The sequence shown here is derived from an EMBL/GenBank/DDBJ whole genome shotgun (WGS) entry which is preliminary data.</text>
</comment>
<dbReference type="SUPFAM" id="SSF117143">
    <property type="entry name" value="Flagellar hook protein flgE"/>
    <property type="match status" value="1"/>
</dbReference>
<comment type="function">
    <text evidence="4">A flexible structure which links the flagellar filament to the drive apparatus in the basal body.</text>
</comment>
<dbReference type="PROSITE" id="PS00588">
    <property type="entry name" value="FLAGELLA_BB_ROD"/>
    <property type="match status" value="1"/>
</dbReference>
<feature type="domain" description="Flagellar basal body rod protein N-terminal" evidence="5">
    <location>
        <begin position="14"/>
        <end position="44"/>
    </location>
</feature>
<dbReference type="InterPro" id="IPR019776">
    <property type="entry name" value="Flagellar_basal_body_rod_CS"/>
</dbReference>
<dbReference type="AlphaFoldDB" id="A0A844W1G0"/>
<comment type="similarity">
    <text evidence="2 4">Belongs to the flagella basal body rod proteins family.</text>
</comment>
<dbReference type="GO" id="GO:0009424">
    <property type="term" value="C:bacterial-type flagellum hook"/>
    <property type="evidence" value="ECO:0007669"/>
    <property type="project" value="TreeGrafter"/>
</dbReference>
<dbReference type="InterPro" id="IPR020013">
    <property type="entry name" value="Flagellar_FlgE/F/G"/>
</dbReference>
<feature type="domain" description="Flagellar basal-body/hook protein C-terminal" evidence="6">
    <location>
        <begin position="399"/>
        <end position="439"/>
    </location>
</feature>
<dbReference type="Pfam" id="PF06429">
    <property type="entry name" value="Flg_bbr_C"/>
    <property type="match status" value="1"/>
</dbReference>
<organism evidence="7 8">
    <name type="scientific">Pseudooceanicola pacificus</name>
    <dbReference type="NCBI Taxonomy" id="2676438"/>
    <lineage>
        <taxon>Bacteria</taxon>
        <taxon>Pseudomonadati</taxon>
        <taxon>Pseudomonadota</taxon>
        <taxon>Alphaproteobacteria</taxon>
        <taxon>Rhodobacterales</taxon>
        <taxon>Paracoccaceae</taxon>
        <taxon>Pseudooceanicola</taxon>
    </lineage>
</organism>
<evidence type="ECO:0000256" key="4">
    <source>
        <dbReference type="RuleBase" id="RU362116"/>
    </source>
</evidence>
<keyword evidence="8" id="KW-1185">Reference proteome</keyword>
<keyword evidence="3 4" id="KW-0975">Bacterial flagellum</keyword>
<dbReference type="InterPro" id="IPR010930">
    <property type="entry name" value="Flg_bb/hook_C_dom"/>
</dbReference>
<evidence type="ECO:0000313" key="7">
    <source>
        <dbReference type="EMBL" id="MWB76544.1"/>
    </source>
</evidence>
<dbReference type="GO" id="GO:0071978">
    <property type="term" value="P:bacterial-type flagellum-dependent swarming motility"/>
    <property type="evidence" value="ECO:0007669"/>
    <property type="project" value="TreeGrafter"/>
</dbReference>
<dbReference type="PANTHER" id="PTHR30435:SF1">
    <property type="entry name" value="FLAGELLAR HOOK PROTEIN FLGE"/>
    <property type="match status" value="1"/>
</dbReference>
<name>A0A844W1G0_9RHOB</name>
<dbReference type="Proteomes" id="UP000443843">
    <property type="component" value="Unassembled WGS sequence"/>
</dbReference>
<dbReference type="NCBIfam" id="TIGR03506">
    <property type="entry name" value="FlgEFG_subfam"/>
    <property type="match status" value="1"/>
</dbReference>
<evidence type="ECO:0000256" key="1">
    <source>
        <dbReference type="ARBA" id="ARBA00004117"/>
    </source>
</evidence>
<keyword evidence="7" id="KW-0969">Cilium</keyword>